<organism evidence="2 3">
    <name type="scientific">Amycolatopsis plumensis</name>
    <dbReference type="NCBI Taxonomy" id="236508"/>
    <lineage>
        <taxon>Bacteria</taxon>
        <taxon>Bacillati</taxon>
        <taxon>Actinomycetota</taxon>
        <taxon>Actinomycetes</taxon>
        <taxon>Pseudonocardiales</taxon>
        <taxon>Pseudonocardiaceae</taxon>
        <taxon>Amycolatopsis</taxon>
    </lineage>
</organism>
<dbReference type="RefSeq" id="WP_378200678.1">
    <property type="nucleotide sequence ID" value="NZ_JBHMBK010000027.1"/>
</dbReference>
<gene>
    <name evidence="2" type="ORF">ACFFTO_30375</name>
</gene>
<feature type="compositionally biased region" description="Low complexity" evidence="1">
    <location>
        <begin position="302"/>
        <end position="324"/>
    </location>
</feature>
<feature type="compositionally biased region" description="Low complexity" evidence="1">
    <location>
        <begin position="225"/>
        <end position="288"/>
    </location>
</feature>
<evidence type="ECO:0000256" key="1">
    <source>
        <dbReference type="SAM" id="MobiDB-lite"/>
    </source>
</evidence>
<dbReference type="Proteomes" id="UP001589535">
    <property type="component" value="Unassembled WGS sequence"/>
</dbReference>
<comment type="caution">
    <text evidence="2">The sequence shown here is derived from an EMBL/GenBank/DDBJ whole genome shotgun (WGS) entry which is preliminary data.</text>
</comment>
<evidence type="ECO:0008006" key="4">
    <source>
        <dbReference type="Google" id="ProtNLM"/>
    </source>
</evidence>
<evidence type="ECO:0000313" key="3">
    <source>
        <dbReference type="Proteomes" id="UP001589535"/>
    </source>
</evidence>
<dbReference type="EMBL" id="JBHMBK010000027">
    <property type="protein sequence ID" value="MFB9688505.1"/>
    <property type="molecule type" value="Genomic_DNA"/>
</dbReference>
<sequence length="492" mass="50964">MDAELARLGLAERSVRLLAGRDIWASITPLLAPRRNLVAAFGHVGPGAAALLPLQPGDTLITDASLDTVLSGATSPHALLHWVKAGVIVHSLRGLNAKLVIAEDDPSFVVVGSADVTAAGPRQLFEAVTLSHERHTVEEAQEAWLEWCDLAGPSLTAGDLEPLLEQYGAGKPVTARPATATRPAAAPARPVVTSRPATPVRPAAVTPPPSPVRPAAPAPSPVRPAPGTSAAGTSATAAGSPATGSPVRPATAPATPATAPGGTPAAPGTPATGSPAPSPTGSSAVPGAQDHPAEAAQAGTDPATTSAAEPVAAEPEAPEATEATDVPRPAWPRPAELYLVSLVEGGEPSAEAEYRLEELQREYNHPGEDGESPFRVELLWADDGQGQDPPRTLRAGVHVIPVYSQKQGRPLVGSRIEAPGLVLQAHIDEFAYPRRTYCYVLTRQSAAKPAFGDLRKALAAIGEKPNFRNSFQVPRKIEALLGLWPDLGYDPR</sequence>
<name>A0ABV5UAV2_9PSEU</name>
<accession>A0ABV5UAV2</accession>
<keyword evidence="3" id="KW-1185">Reference proteome</keyword>
<proteinExistence type="predicted"/>
<reference evidence="2 3" key="1">
    <citation type="submission" date="2024-09" db="EMBL/GenBank/DDBJ databases">
        <authorList>
            <person name="Sun Q."/>
            <person name="Mori K."/>
        </authorList>
    </citation>
    <scope>NUCLEOTIDE SEQUENCE [LARGE SCALE GENOMIC DNA]</scope>
    <source>
        <strain evidence="2 3">JCM 13852</strain>
    </source>
</reference>
<protein>
    <recommendedName>
        <fullName evidence="4">PLD phosphodiesterase domain-containing protein</fullName>
    </recommendedName>
</protein>
<feature type="compositionally biased region" description="Low complexity" evidence="1">
    <location>
        <begin position="174"/>
        <end position="204"/>
    </location>
</feature>
<feature type="region of interest" description="Disordered" evidence="1">
    <location>
        <begin position="174"/>
        <end position="330"/>
    </location>
</feature>
<feature type="compositionally biased region" description="Pro residues" evidence="1">
    <location>
        <begin position="205"/>
        <end position="224"/>
    </location>
</feature>
<evidence type="ECO:0000313" key="2">
    <source>
        <dbReference type="EMBL" id="MFB9688505.1"/>
    </source>
</evidence>